<feature type="region of interest" description="Disordered" evidence="1">
    <location>
        <begin position="1"/>
        <end position="20"/>
    </location>
</feature>
<dbReference type="AlphaFoldDB" id="A0A6V3JR06"/>
<evidence type="ECO:0000256" key="1">
    <source>
        <dbReference type="SAM" id="MobiDB-lite"/>
    </source>
</evidence>
<proteinExistence type="predicted"/>
<evidence type="ECO:0000313" key="3">
    <source>
        <dbReference type="EMBL" id="CAE0650941.1"/>
    </source>
</evidence>
<sequence length="156" mass="17921">MRQCLEMDKGGPAENIDDHKKRHIKGRIRYTITEVGNTVSMDGWKVSMAKSEAEEVQNQQMPYGFFLKCMLQPGTMVDWQLVWQKKGEADLKWTFEEEVSELKDHGIDPKLIIKGKRRRGADYVKLDKDLAREQQMARKGRADVTRCGGNSNGFVT</sequence>
<organism evidence="3">
    <name type="scientific">Lotharella globosa</name>
    <dbReference type="NCBI Taxonomy" id="91324"/>
    <lineage>
        <taxon>Eukaryota</taxon>
        <taxon>Sar</taxon>
        <taxon>Rhizaria</taxon>
        <taxon>Cercozoa</taxon>
        <taxon>Chlorarachniophyceae</taxon>
        <taxon>Lotharella</taxon>
    </lineage>
</organism>
<dbReference type="EMBL" id="HBIV01006324">
    <property type="protein sequence ID" value="CAE0650937.1"/>
    <property type="molecule type" value="Transcribed_RNA"/>
</dbReference>
<accession>A0A6V3JR06</accession>
<dbReference type="EMBL" id="HBIV01006327">
    <property type="protein sequence ID" value="CAE0650941.1"/>
    <property type="molecule type" value="Transcribed_RNA"/>
</dbReference>
<evidence type="ECO:0000313" key="2">
    <source>
        <dbReference type="EMBL" id="CAE0650937.1"/>
    </source>
</evidence>
<name>A0A6V3JR06_9EUKA</name>
<feature type="compositionally biased region" description="Basic and acidic residues" evidence="1">
    <location>
        <begin position="1"/>
        <end position="19"/>
    </location>
</feature>
<gene>
    <name evidence="2" type="ORF">LGLO00237_LOCUS4607</name>
    <name evidence="3" type="ORF">LGLO00237_LOCUS4610</name>
</gene>
<reference evidence="3" key="1">
    <citation type="submission" date="2021-01" db="EMBL/GenBank/DDBJ databases">
        <authorList>
            <person name="Corre E."/>
            <person name="Pelletier E."/>
            <person name="Niang G."/>
            <person name="Scheremetjew M."/>
            <person name="Finn R."/>
            <person name="Kale V."/>
            <person name="Holt S."/>
            <person name="Cochrane G."/>
            <person name="Meng A."/>
            <person name="Brown T."/>
            <person name="Cohen L."/>
        </authorList>
    </citation>
    <scope>NUCLEOTIDE SEQUENCE</scope>
    <source>
        <strain evidence="3">CCCM811</strain>
    </source>
</reference>
<protein>
    <submittedName>
        <fullName evidence="3">Uncharacterized protein</fullName>
    </submittedName>
</protein>